<evidence type="ECO:0000256" key="14">
    <source>
        <dbReference type="ARBA" id="ARBA00023284"/>
    </source>
</evidence>
<accession>A0AA38NUF7</accession>
<dbReference type="GO" id="GO:0034975">
    <property type="term" value="P:protein folding in endoplasmic reticulum"/>
    <property type="evidence" value="ECO:0007669"/>
    <property type="project" value="InterPro"/>
</dbReference>
<evidence type="ECO:0000256" key="13">
    <source>
        <dbReference type="ARBA" id="ARBA00023180"/>
    </source>
</evidence>
<keyword evidence="12" id="KW-1015">Disulfide bond</keyword>
<comment type="subcellular location">
    <subcellularLocation>
        <location evidence="2">Endoplasmic reticulum membrane</location>
        <topology evidence="2">Peripheral membrane protein</topology>
        <orientation evidence="2">Lumenal side</orientation>
    </subcellularLocation>
</comment>
<keyword evidence="5" id="KW-0285">Flavoprotein</keyword>
<dbReference type="InterPro" id="IPR007266">
    <property type="entry name" value="Ero1"/>
</dbReference>
<evidence type="ECO:0000256" key="6">
    <source>
        <dbReference type="ARBA" id="ARBA00022729"/>
    </source>
</evidence>
<dbReference type="AlphaFoldDB" id="A0AA38NUF7"/>
<keyword evidence="7" id="KW-0256">Endoplasmic reticulum</keyword>
<dbReference type="EMBL" id="MU808171">
    <property type="protein sequence ID" value="KAJ3830831.1"/>
    <property type="molecule type" value="Genomic_DNA"/>
</dbReference>
<comment type="cofactor">
    <cofactor evidence="1">
        <name>FAD</name>
        <dbReference type="ChEBI" id="CHEBI:57692"/>
    </cofactor>
</comment>
<evidence type="ECO:0000256" key="2">
    <source>
        <dbReference type="ARBA" id="ARBA00004367"/>
    </source>
</evidence>
<evidence type="ECO:0000256" key="9">
    <source>
        <dbReference type="ARBA" id="ARBA00022982"/>
    </source>
</evidence>
<evidence type="ECO:0000256" key="3">
    <source>
        <dbReference type="ARBA" id="ARBA00008277"/>
    </source>
</evidence>
<feature type="non-terminal residue" evidence="15">
    <location>
        <position position="1"/>
    </location>
</feature>
<evidence type="ECO:0000256" key="1">
    <source>
        <dbReference type="ARBA" id="ARBA00001974"/>
    </source>
</evidence>
<evidence type="ECO:0000313" key="15">
    <source>
        <dbReference type="EMBL" id="KAJ3830831.1"/>
    </source>
</evidence>
<dbReference type="InterPro" id="IPR037192">
    <property type="entry name" value="ERO1-like_sf"/>
</dbReference>
<sequence length="115" mass="13253">GPDLQCYITRVASQPERLEYIYFNAVLLLRAVSGITPYLTQYDYFQGVTQELFGEAKWNLDNVVDITQHTGRFDETFEGLLEHTEFTGRFCKEGLSPVFNSDSFMPCLAMAHYHK</sequence>
<evidence type="ECO:0000256" key="4">
    <source>
        <dbReference type="ARBA" id="ARBA00022448"/>
    </source>
</evidence>
<dbReference type="GO" id="GO:0016972">
    <property type="term" value="F:thiol oxidase activity"/>
    <property type="evidence" value="ECO:0007669"/>
    <property type="project" value="InterPro"/>
</dbReference>
<dbReference type="Pfam" id="PF04137">
    <property type="entry name" value="ERO1"/>
    <property type="match status" value="1"/>
</dbReference>
<evidence type="ECO:0000256" key="11">
    <source>
        <dbReference type="ARBA" id="ARBA00023136"/>
    </source>
</evidence>
<evidence type="ECO:0000256" key="12">
    <source>
        <dbReference type="ARBA" id="ARBA00023157"/>
    </source>
</evidence>
<proteinExistence type="inferred from homology"/>
<evidence type="ECO:0000256" key="5">
    <source>
        <dbReference type="ARBA" id="ARBA00022630"/>
    </source>
</evidence>
<keyword evidence="16" id="KW-1185">Reference proteome</keyword>
<keyword evidence="8" id="KW-0274">FAD</keyword>
<organism evidence="15 16">
    <name type="scientific">Lentinula raphanica</name>
    <dbReference type="NCBI Taxonomy" id="153919"/>
    <lineage>
        <taxon>Eukaryota</taxon>
        <taxon>Fungi</taxon>
        <taxon>Dikarya</taxon>
        <taxon>Basidiomycota</taxon>
        <taxon>Agaricomycotina</taxon>
        <taxon>Agaricomycetes</taxon>
        <taxon>Agaricomycetidae</taxon>
        <taxon>Agaricales</taxon>
        <taxon>Marasmiineae</taxon>
        <taxon>Omphalotaceae</taxon>
        <taxon>Lentinula</taxon>
    </lineage>
</organism>
<dbReference type="GO" id="GO:0005789">
    <property type="term" value="C:endoplasmic reticulum membrane"/>
    <property type="evidence" value="ECO:0007669"/>
    <property type="project" value="UniProtKB-SubCell"/>
</dbReference>
<keyword evidence="14" id="KW-0676">Redox-active center</keyword>
<dbReference type="Proteomes" id="UP001163846">
    <property type="component" value="Unassembled WGS sequence"/>
</dbReference>
<keyword evidence="6" id="KW-0732">Signal</keyword>
<dbReference type="GO" id="GO:0015035">
    <property type="term" value="F:protein-disulfide reductase activity"/>
    <property type="evidence" value="ECO:0007669"/>
    <property type="project" value="InterPro"/>
</dbReference>
<evidence type="ECO:0000256" key="10">
    <source>
        <dbReference type="ARBA" id="ARBA00023002"/>
    </source>
</evidence>
<evidence type="ECO:0000256" key="8">
    <source>
        <dbReference type="ARBA" id="ARBA00022827"/>
    </source>
</evidence>
<evidence type="ECO:0000256" key="7">
    <source>
        <dbReference type="ARBA" id="ARBA00022824"/>
    </source>
</evidence>
<gene>
    <name evidence="15" type="ORF">F5878DRAFT_680789</name>
</gene>
<protein>
    <submittedName>
        <fullName evidence="15">Uncharacterized protein</fullName>
    </submittedName>
</protein>
<evidence type="ECO:0000313" key="16">
    <source>
        <dbReference type="Proteomes" id="UP001163846"/>
    </source>
</evidence>
<comment type="caution">
    <text evidence="15">The sequence shown here is derived from an EMBL/GenBank/DDBJ whole genome shotgun (WGS) entry which is preliminary data.</text>
</comment>
<keyword evidence="10" id="KW-0560">Oxidoreductase</keyword>
<name>A0AA38NUF7_9AGAR</name>
<comment type="similarity">
    <text evidence="3">Belongs to the EROs family.</text>
</comment>
<feature type="non-terminal residue" evidence="15">
    <location>
        <position position="115"/>
    </location>
</feature>
<keyword evidence="13" id="KW-0325">Glycoprotein</keyword>
<dbReference type="GO" id="GO:0071949">
    <property type="term" value="F:FAD binding"/>
    <property type="evidence" value="ECO:0007669"/>
    <property type="project" value="InterPro"/>
</dbReference>
<keyword evidence="9" id="KW-0249">Electron transport</keyword>
<dbReference type="SUPFAM" id="SSF110019">
    <property type="entry name" value="ERO1-like"/>
    <property type="match status" value="1"/>
</dbReference>
<reference evidence="15" key="1">
    <citation type="submission" date="2022-08" db="EMBL/GenBank/DDBJ databases">
        <authorList>
            <consortium name="DOE Joint Genome Institute"/>
            <person name="Min B."/>
            <person name="Riley R."/>
            <person name="Sierra-Patev S."/>
            <person name="Naranjo-Ortiz M."/>
            <person name="Looney B."/>
            <person name="Konkel Z."/>
            <person name="Slot J.C."/>
            <person name="Sakamoto Y."/>
            <person name="Steenwyk J.L."/>
            <person name="Rokas A."/>
            <person name="Carro J."/>
            <person name="Camarero S."/>
            <person name="Ferreira P."/>
            <person name="Molpeceres G."/>
            <person name="Ruiz-Duenas F.J."/>
            <person name="Serrano A."/>
            <person name="Henrissat B."/>
            <person name="Drula E."/>
            <person name="Hughes K.W."/>
            <person name="Mata J.L."/>
            <person name="Ishikawa N.K."/>
            <person name="Vargas-Isla R."/>
            <person name="Ushijima S."/>
            <person name="Smith C.A."/>
            <person name="Ahrendt S."/>
            <person name="Andreopoulos W."/>
            <person name="He G."/>
            <person name="Labutti K."/>
            <person name="Lipzen A."/>
            <person name="Ng V."/>
            <person name="Sandor L."/>
            <person name="Barry K."/>
            <person name="Martinez A.T."/>
            <person name="Xiao Y."/>
            <person name="Gibbons J.G."/>
            <person name="Terashima K."/>
            <person name="Hibbett D.S."/>
            <person name="Grigoriev I.V."/>
        </authorList>
    </citation>
    <scope>NUCLEOTIDE SEQUENCE</scope>
    <source>
        <strain evidence="15">TFB9207</strain>
    </source>
</reference>
<keyword evidence="11" id="KW-0472">Membrane</keyword>
<keyword evidence="4" id="KW-0813">Transport</keyword>